<dbReference type="SUPFAM" id="SSF54654">
    <property type="entry name" value="CI-2 family of serine protease inhibitors"/>
    <property type="match status" value="1"/>
</dbReference>
<keyword evidence="3" id="KW-0722">Serine protease inhibitor</keyword>
<evidence type="ECO:0000256" key="3">
    <source>
        <dbReference type="ARBA" id="ARBA00022900"/>
    </source>
</evidence>
<dbReference type="GO" id="GO:0004867">
    <property type="term" value="F:serine-type endopeptidase inhibitor activity"/>
    <property type="evidence" value="ECO:0007669"/>
    <property type="project" value="UniProtKB-KW"/>
</dbReference>
<dbReference type="InterPro" id="IPR000864">
    <property type="entry name" value="Prot_inh_pot1"/>
</dbReference>
<dbReference type="PANTHER" id="PTHR33091:SF114">
    <property type="entry name" value="OS12G0548700 PROTEIN"/>
    <property type="match status" value="1"/>
</dbReference>
<comment type="similarity">
    <text evidence="1">Belongs to the protease inhibitor I13 (potato type I serine protease inhibitor) family.</text>
</comment>
<evidence type="ECO:0000256" key="1">
    <source>
        <dbReference type="ARBA" id="ARBA00008210"/>
    </source>
</evidence>
<accession>A0A8T0UHG1</accession>
<dbReference type="Proteomes" id="UP000823388">
    <property type="component" value="Chromosome 3K"/>
</dbReference>
<keyword evidence="2" id="KW-0646">Protease inhibitor</keyword>
<sequence>MILSHSPLAGRVGLYIRHTPPPPPGADRSSTPNLHTITISSSRQDISTSTMSSVDATGGEKKTSWPEVVGLPAEEAKKIILKDMPDADVVVLPAGSPVTMDWRSNRVRVFVDTVAQTPTVGRMINRSALGFNQHALLPEGQTI</sequence>
<evidence type="ECO:0000256" key="2">
    <source>
        <dbReference type="ARBA" id="ARBA00022690"/>
    </source>
</evidence>
<dbReference type="AlphaFoldDB" id="A0A8T0UHG1"/>
<comment type="caution">
    <text evidence="5">The sequence shown here is derived from an EMBL/GenBank/DDBJ whole genome shotgun (WGS) entry which is preliminary data.</text>
</comment>
<dbReference type="PRINTS" id="PR00292">
    <property type="entry name" value="POTATOINHBTR"/>
</dbReference>
<dbReference type="Gene3D" id="3.30.10.10">
    <property type="entry name" value="Trypsin Inhibitor V, subunit A"/>
    <property type="match status" value="1"/>
</dbReference>
<organism evidence="5 6">
    <name type="scientific">Panicum virgatum</name>
    <name type="common">Blackwell switchgrass</name>
    <dbReference type="NCBI Taxonomy" id="38727"/>
    <lineage>
        <taxon>Eukaryota</taxon>
        <taxon>Viridiplantae</taxon>
        <taxon>Streptophyta</taxon>
        <taxon>Embryophyta</taxon>
        <taxon>Tracheophyta</taxon>
        <taxon>Spermatophyta</taxon>
        <taxon>Magnoliopsida</taxon>
        <taxon>Liliopsida</taxon>
        <taxon>Poales</taxon>
        <taxon>Poaceae</taxon>
        <taxon>PACMAD clade</taxon>
        <taxon>Panicoideae</taxon>
        <taxon>Panicodae</taxon>
        <taxon>Paniceae</taxon>
        <taxon>Panicinae</taxon>
        <taxon>Panicum</taxon>
        <taxon>Panicum sect. Hiantes</taxon>
    </lineage>
</organism>
<reference evidence="5" key="1">
    <citation type="submission" date="2020-05" db="EMBL/GenBank/DDBJ databases">
        <title>WGS assembly of Panicum virgatum.</title>
        <authorList>
            <person name="Lovell J.T."/>
            <person name="Jenkins J."/>
            <person name="Shu S."/>
            <person name="Juenger T.E."/>
            <person name="Schmutz J."/>
        </authorList>
    </citation>
    <scope>NUCLEOTIDE SEQUENCE</scope>
    <source>
        <strain evidence="5">AP13</strain>
    </source>
</reference>
<evidence type="ECO:0000256" key="4">
    <source>
        <dbReference type="SAM" id="MobiDB-lite"/>
    </source>
</evidence>
<feature type="compositionally biased region" description="Polar residues" evidence="4">
    <location>
        <begin position="28"/>
        <end position="55"/>
    </location>
</feature>
<keyword evidence="6" id="KW-1185">Reference proteome</keyword>
<protein>
    <submittedName>
        <fullName evidence="5">Uncharacterized protein</fullName>
    </submittedName>
</protein>
<dbReference type="InterPro" id="IPR036354">
    <property type="entry name" value="Prot_inh_pot1_sf"/>
</dbReference>
<dbReference type="PANTHER" id="PTHR33091">
    <property type="entry name" value="PROTEIN, PUTATIVE, EXPRESSED-RELATED"/>
    <property type="match status" value="1"/>
</dbReference>
<gene>
    <name evidence="5" type="ORF">PVAP13_3KG098000</name>
</gene>
<name>A0A8T0UHG1_PANVG</name>
<evidence type="ECO:0000313" key="5">
    <source>
        <dbReference type="EMBL" id="KAG2624062.1"/>
    </source>
</evidence>
<dbReference type="GO" id="GO:0009611">
    <property type="term" value="P:response to wounding"/>
    <property type="evidence" value="ECO:0007669"/>
    <property type="project" value="InterPro"/>
</dbReference>
<feature type="region of interest" description="Disordered" evidence="4">
    <location>
        <begin position="13"/>
        <end position="65"/>
    </location>
</feature>
<dbReference type="Pfam" id="PF00280">
    <property type="entry name" value="potato_inhibit"/>
    <property type="match status" value="1"/>
</dbReference>
<proteinExistence type="inferred from homology"/>
<evidence type="ECO:0000313" key="6">
    <source>
        <dbReference type="Proteomes" id="UP000823388"/>
    </source>
</evidence>
<dbReference type="EMBL" id="CM029041">
    <property type="protein sequence ID" value="KAG2624062.1"/>
    <property type="molecule type" value="Genomic_DNA"/>
</dbReference>
<dbReference type="PROSITE" id="PS00285">
    <property type="entry name" value="POTATO_INHIBITOR"/>
    <property type="match status" value="1"/>
</dbReference>